<dbReference type="CDD" id="cd19087">
    <property type="entry name" value="AKR_AKR12A1_B1_C1"/>
    <property type="match status" value="1"/>
</dbReference>
<dbReference type="PANTHER" id="PTHR43364">
    <property type="entry name" value="NADH-SPECIFIC METHYLGLYOXAL REDUCTASE-RELATED"/>
    <property type="match status" value="1"/>
</dbReference>
<gene>
    <name evidence="4" type="ORF">METZ01_LOCUS149253</name>
</gene>
<dbReference type="InterPro" id="IPR050523">
    <property type="entry name" value="AKR_Detox_Biosynth"/>
</dbReference>
<proteinExistence type="predicted"/>
<evidence type="ECO:0000259" key="3">
    <source>
        <dbReference type="Pfam" id="PF00248"/>
    </source>
</evidence>
<protein>
    <recommendedName>
        <fullName evidence="3">NADP-dependent oxidoreductase domain-containing protein</fullName>
    </recommendedName>
</protein>
<evidence type="ECO:0000256" key="2">
    <source>
        <dbReference type="SAM" id="MobiDB-lite"/>
    </source>
</evidence>
<dbReference type="InterPro" id="IPR023210">
    <property type="entry name" value="NADP_OxRdtase_dom"/>
</dbReference>
<dbReference type="InterPro" id="IPR036812">
    <property type="entry name" value="NAD(P)_OxRdtase_dom_sf"/>
</dbReference>
<feature type="region of interest" description="Disordered" evidence="2">
    <location>
        <begin position="301"/>
        <end position="324"/>
    </location>
</feature>
<evidence type="ECO:0000313" key="4">
    <source>
        <dbReference type="EMBL" id="SVA96399.1"/>
    </source>
</evidence>
<dbReference type="PANTHER" id="PTHR43364:SF4">
    <property type="entry name" value="NAD(P)-LINKED OXIDOREDUCTASE SUPERFAMILY PROTEIN"/>
    <property type="match status" value="1"/>
</dbReference>
<accession>A0A382A4W6</accession>
<reference evidence="4" key="1">
    <citation type="submission" date="2018-05" db="EMBL/GenBank/DDBJ databases">
        <authorList>
            <person name="Lanie J.A."/>
            <person name="Ng W.-L."/>
            <person name="Kazmierczak K.M."/>
            <person name="Andrzejewski T.M."/>
            <person name="Davidsen T.M."/>
            <person name="Wayne K.J."/>
            <person name="Tettelin H."/>
            <person name="Glass J.I."/>
            <person name="Rusch D."/>
            <person name="Podicherti R."/>
            <person name="Tsui H.-C.T."/>
            <person name="Winkler M.E."/>
        </authorList>
    </citation>
    <scope>NUCLEOTIDE SEQUENCE</scope>
</reference>
<sequence length="324" mass="35989">MEYKPIGNTGIMVSSLCFGTMSFGGDADELISAAMFHRCREVGINFFDCADIYNNGMSEEILGRLISDCRDEVIITSKVYGPTGNDVNAKGANRKHIMLGIEKSLARLKTDYLDFYFIHNFDDNTPVEETIKTLDNLVKQGKILYPAASNFAAWQISKALGIAEKENLSRFECIQPMYNLVKRQAEVEILPLAEAENLGVIPYSPLGAGILTGKYGSNHKPESGRLIENQTYKIRYNAEWMYETADNFTKFAQQYGFSPAGLAIAWVASHPTVTAPIIGARSLDQLEGSLKSLQIEIGPDLRDKISELSPEPPPATDRNDEREK</sequence>
<dbReference type="FunFam" id="3.20.20.100:FF:000004">
    <property type="entry name" value="Oxidoreductase, aldo/keto reductase"/>
    <property type="match status" value="1"/>
</dbReference>
<dbReference type="Gene3D" id="3.20.20.100">
    <property type="entry name" value="NADP-dependent oxidoreductase domain"/>
    <property type="match status" value="1"/>
</dbReference>
<dbReference type="GO" id="GO:0016491">
    <property type="term" value="F:oxidoreductase activity"/>
    <property type="evidence" value="ECO:0007669"/>
    <property type="project" value="UniProtKB-KW"/>
</dbReference>
<dbReference type="SUPFAM" id="SSF51430">
    <property type="entry name" value="NAD(P)-linked oxidoreductase"/>
    <property type="match status" value="1"/>
</dbReference>
<evidence type="ECO:0000256" key="1">
    <source>
        <dbReference type="ARBA" id="ARBA00023002"/>
    </source>
</evidence>
<dbReference type="AlphaFoldDB" id="A0A382A4W6"/>
<organism evidence="4">
    <name type="scientific">marine metagenome</name>
    <dbReference type="NCBI Taxonomy" id="408172"/>
    <lineage>
        <taxon>unclassified sequences</taxon>
        <taxon>metagenomes</taxon>
        <taxon>ecological metagenomes</taxon>
    </lineage>
</organism>
<dbReference type="Pfam" id="PF00248">
    <property type="entry name" value="Aldo_ket_red"/>
    <property type="match status" value="1"/>
</dbReference>
<keyword evidence="1" id="KW-0560">Oxidoreductase</keyword>
<feature type="domain" description="NADP-dependent oxidoreductase" evidence="3">
    <location>
        <begin position="16"/>
        <end position="300"/>
    </location>
</feature>
<dbReference type="GO" id="GO:0005829">
    <property type="term" value="C:cytosol"/>
    <property type="evidence" value="ECO:0007669"/>
    <property type="project" value="TreeGrafter"/>
</dbReference>
<name>A0A382A4W6_9ZZZZ</name>
<dbReference type="EMBL" id="UINC01023871">
    <property type="protein sequence ID" value="SVA96399.1"/>
    <property type="molecule type" value="Genomic_DNA"/>
</dbReference>